<keyword evidence="9" id="KW-1185">Reference proteome</keyword>
<dbReference type="OrthoDB" id="304830at2"/>
<dbReference type="STRING" id="1125725.HMPREF1325_2494"/>
<dbReference type="InterPro" id="IPR050107">
    <property type="entry name" value="ABC_carbohydrate_import_ATPase"/>
</dbReference>
<evidence type="ECO:0000256" key="1">
    <source>
        <dbReference type="ARBA" id="ARBA00022448"/>
    </source>
</evidence>
<evidence type="ECO:0000313" key="7">
    <source>
        <dbReference type="EMBL" id="ERK04080.1"/>
    </source>
</evidence>
<protein>
    <submittedName>
        <fullName evidence="6">ABC transporter, ATP-binding protein</fullName>
    </submittedName>
</protein>
<dbReference type="InterPro" id="IPR027417">
    <property type="entry name" value="P-loop_NTPase"/>
</dbReference>
<gene>
    <name evidence="7" type="ORF">HMPREF0860_1528</name>
    <name evidence="6" type="ORF">HMPREF1325_2494</name>
</gene>
<dbReference type="GO" id="GO:0005524">
    <property type="term" value="F:ATP binding"/>
    <property type="evidence" value="ECO:0007669"/>
    <property type="project" value="UniProtKB-KW"/>
</dbReference>
<dbReference type="eggNOG" id="COG3845">
    <property type="taxonomic scope" value="Bacteria"/>
</dbReference>
<dbReference type="InterPro" id="IPR003439">
    <property type="entry name" value="ABC_transporter-like_ATP-bd"/>
</dbReference>
<comment type="caution">
    <text evidence="6">The sequence shown here is derived from an EMBL/GenBank/DDBJ whole genome shotgun (WGS) entry which is preliminary data.</text>
</comment>
<dbReference type="InterPro" id="IPR017871">
    <property type="entry name" value="ABC_transporter-like_CS"/>
</dbReference>
<dbReference type="Gene3D" id="3.40.50.300">
    <property type="entry name" value="P-loop containing nucleotide triphosphate hydrolases"/>
    <property type="match status" value="2"/>
</dbReference>
<keyword evidence="1" id="KW-0813">Transport</keyword>
<dbReference type="PROSITE" id="PS50893">
    <property type="entry name" value="ABC_TRANSPORTER_2"/>
    <property type="match status" value="2"/>
</dbReference>
<evidence type="ECO:0000313" key="9">
    <source>
        <dbReference type="Proteomes" id="UP000016646"/>
    </source>
</evidence>
<proteinExistence type="predicted"/>
<dbReference type="Pfam" id="PF00005">
    <property type="entry name" value="ABC_tran"/>
    <property type="match status" value="2"/>
</dbReference>
<feature type="domain" description="ABC transporter" evidence="5">
    <location>
        <begin position="254"/>
        <end position="479"/>
    </location>
</feature>
<evidence type="ECO:0000256" key="2">
    <source>
        <dbReference type="ARBA" id="ARBA00022737"/>
    </source>
</evidence>
<accession>U2MR23</accession>
<dbReference type="SMART" id="SM00382">
    <property type="entry name" value="AAA"/>
    <property type="match status" value="1"/>
</dbReference>
<sequence length="480" mass="52325">MDVALEHISKRYLHKTVLEDLSLVFQGGMIHALLGENGAGKSTTAAVLSGALEPDGGTVLIDGKAVRFSSPRDALRLGIVCVRQRPLIADGISVWENILLGTEYGAAGKTLKKGEIFSRAELLKSKWAPHLNFRALAAHIGGDERFYTALISALIREPLMLILDEPSALLDREQRASLYANIRELADKGMNVIVITHIMQEASRYTDTITVLQKGKGAEHYERSALYVPKTQSEAAQVYVLPAKVSKKNGDDCISFAHIGVRPKKRPALFDVSFTAKSGCITLIEGLPESGLGTLENVITGMESARTEGLCRIKTAERSLCIDLKSGKWTPYFLRTEAKLRTAIIPSDRTFRASNPDLSIEQLLCAMYGGKSADEYTKRLIEKAKVSIQPDEKAASLSGGMLQRLILAREFENDPNLIIACEPLQGLDGKAAERTQELLLNFAHRGAVVIVLSSSEFPKALCAAHYVLEGGGLREVRDAA</sequence>
<name>U2MR23_TRESO</name>
<dbReference type="GO" id="GO:0016887">
    <property type="term" value="F:ATP hydrolysis activity"/>
    <property type="evidence" value="ECO:0007669"/>
    <property type="project" value="InterPro"/>
</dbReference>
<keyword evidence="4 6" id="KW-0067">ATP-binding</keyword>
<keyword evidence="3" id="KW-0547">Nucleotide-binding</keyword>
<evidence type="ECO:0000256" key="3">
    <source>
        <dbReference type="ARBA" id="ARBA00022741"/>
    </source>
</evidence>
<dbReference type="EMBL" id="AVQI01000028">
    <property type="protein sequence ID" value="ERK04080.1"/>
    <property type="molecule type" value="Genomic_DNA"/>
</dbReference>
<feature type="domain" description="ABC transporter" evidence="5">
    <location>
        <begin position="3"/>
        <end position="239"/>
    </location>
</feature>
<dbReference type="InterPro" id="IPR003593">
    <property type="entry name" value="AAA+_ATPase"/>
</dbReference>
<dbReference type="EMBL" id="AUZJ01000043">
    <property type="protein sequence ID" value="ERF60264.1"/>
    <property type="molecule type" value="Genomic_DNA"/>
</dbReference>
<dbReference type="Proteomes" id="UP000016646">
    <property type="component" value="Unassembled WGS sequence"/>
</dbReference>
<reference evidence="8 9" key="1">
    <citation type="submission" date="2013-08" db="EMBL/GenBank/DDBJ databases">
        <authorList>
            <person name="Durkin A.S."/>
            <person name="Haft D.R."/>
            <person name="McCorrison J."/>
            <person name="Torralba M."/>
            <person name="Gillis M."/>
            <person name="Haft D.H."/>
            <person name="Methe B."/>
            <person name="Sutton G."/>
            <person name="Nelson K.E."/>
        </authorList>
    </citation>
    <scope>NUCLEOTIDE SEQUENCE [LARGE SCALE GENOMIC DNA]</scope>
    <source>
        <strain evidence="7 9">ATCC 35536</strain>
        <strain evidence="6 8">VPI DR56BR1116</strain>
    </source>
</reference>
<keyword evidence="2" id="KW-0677">Repeat</keyword>
<dbReference type="PROSITE" id="PS00211">
    <property type="entry name" value="ABC_TRANSPORTER_1"/>
    <property type="match status" value="1"/>
</dbReference>
<evidence type="ECO:0000259" key="5">
    <source>
        <dbReference type="PROSITE" id="PS50893"/>
    </source>
</evidence>
<dbReference type="Proteomes" id="UP000016412">
    <property type="component" value="Unassembled WGS sequence"/>
</dbReference>
<dbReference type="PATRIC" id="fig|1125725.3.peg.1669"/>
<evidence type="ECO:0000313" key="8">
    <source>
        <dbReference type="Proteomes" id="UP000016412"/>
    </source>
</evidence>
<organism evidence="6 8">
    <name type="scientific">Treponema socranskii subsp. socranskii VPI DR56BR1116 = ATCC 35536</name>
    <dbReference type="NCBI Taxonomy" id="1125725"/>
    <lineage>
        <taxon>Bacteria</taxon>
        <taxon>Pseudomonadati</taxon>
        <taxon>Spirochaetota</taxon>
        <taxon>Spirochaetia</taxon>
        <taxon>Spirochaetales</taxon>
        <taxon>Treponemataceae</taxon>
        <taxon>Treponema</taxon>
    </lineage>
</organism>
<evidence type="ECO:0000313" key="6">
    <source>
        <dbReference type="EMBL" id="ERF60264.1"/>
    </source>
</evidence>
<dbReference type="AlphaFoldDB" id="U2MR23"/>
<evidence type="ECO:0000256" key="4">
    <source>
        <dbReference type="ARBA" id="ARBA00022840"/>
    </source>
</evidence>
<dbReference type="PANTHER" id="PTHR43790:SF9">
    <property type="entry name" value="GALACTOFURANOSE TRANSPORTER ATP-BINDING PROTEIN YTFR"/>
    <property type="match status" value="1"/>
</dbReference>
<dbReference type="PANTHER" id="PTHR43790">
    <property type="entry name" value="CARBOHYDRATE TRANSPORT ATP-BINDING PROTEIN MG119-RELATED"/>
    <property type="match status" value="1"/>
</dbReference>
<dbReference type="RefSeq" id="WP_021330663.1">
    <property type="nucleotide sequence ID" value="NZ_AUZJ01000043.1"/>
</dbReference>
<dbReference type="SUPFAM" id="SSF52540">
    <property type="entry name" value="P-loop containing nucleoside triphosphate hydrolases"/>
    <property type="match status" value="2"/>
</dbReference>